<dbReference type="Gene3D" id="3.40.50.720">
    <property type="entry name" value="NAD(P)-binding Rossmann-like Domain"/>
    <property type="match status" value="1"/>
</dbReference>
<dbReference type="SUPFAM" id="SSF51735">
    <property type="entry name" value="NAD(P)-binding Rossmann-fold domains"/>
    <property type="match status" value="1"/>
</dbReference>
<dbReference type="InterPro" id="IPR036291">
    <property type="entry name" value="NAD(P)-bd_dom_sf"/>
</dbReference>
<organism evidence="4 5">
    <name type="scientific">Trichoderma harzianum</name>
    <name type="common">Hypocrea lixii</name>
    <dbReference type="NCBI Taxonomy" id="5544"/>
    <lineage>
        <taxon>Eukaryota</taxon>
        <taxon>Fungi</taxon>
        <taxon>Dikarya</taxon>
        <taxon>Ascomycota</taxon>
        <taxon>Pezizomycotina</taxon>
        <taxon>Sordariomycetes</taxon>
        <taxon>Hypocreomycetidae</taxon>
        <taxon>Hypocreales</taxon>
        <taxon>Hypocreaceae</taxon>
        <taxon>Trichoderma</taxon>
    </lineage>
</organism>
<keyword evidence="2" id="KW-0521">NADP</keyword>
<evidence type="ECO:0000256" key="2">
    <source>
        <dbReference type="ARBA" id="ARBA00022857"/>
    </source>
</evidence>
<evidence type="ECO:0000313" key="4">
    <source>
        <dbReference type="EMBL" id="PNP57270.1"/>
    </source>
</evidence>
<evidence type="ECO:0000256" key="1">
    <source>
        <dbReference type="ARBA" id="ARBA00006484"/>
    </source>
</evidence>
<reference evidence="4 5" key="1">
    <citation type="submission" date="2017-02" db="EMBL/GenBank/DDBJ databases">
        <title>Genomes of Trichoderma spp. with biocontrol activity.</title>
        <authorList>
            <person name="Gardiner D."/>
            <person name="Kazan K."/>
            <person name="Vos C."/>
            <person name="Harvey P."/>
        </authorList>
    </citation>
    <scope>NUCLEOTIDE SEQUENCE [LARGE SCALE GENOMIC DNA]</scope>
    <source>
        <strain evidence="4 5">Tr1</strain>
    </source>
</reference>
<comment type="caution">
    <text evidence="4">The sequence shown here is derived from an EMBL/GenBank/DDBJ whole genome shotgun (WGS) entry which is preliminary data.</text>
</comment>
<dbReference type="GO" id="GO:0016491">
    <property type="term" value="F:oxidoreductase activity"/>
    <property type="evidence" value="ECO:0007669"/>
    <property type="project" value="UniProtKB-KW"/>
</dbReference>
<dbReference type="AlphaFoldDB" id="A0A2K0UHK4"/>
<dbReference type="OrthoDB" id="191139at2759"/>
<dbReference type="PRINTS" id="PR00081">
    <property type="entry name" value="GDHRDH"/>
</dbReference>
<sequence>MGGIITQMWPPKPAFTEKNLGDLSGKVYIVTGSNTGVGKELAQILYSKGATIYVAARSEAKATEAIGDIRAAFPTSTGRLEFLALDLSDLRSVAGSAKEFITRESKLDVLFNNAGVMHPPQGSTTKQGYELQLGVNNLGHLLFTELLTPLLATTAASYPASSANTVRVVWVSSLYSEMGSPKGGFDPENMGFAKKEQSIYYKYSVSKAGVYYQAAEYAKRYKDKGIISLAVNPGNLRSDLQRYGGQGLLQKINQKVILFPAINGAYSELFCGLSPEVTADKSGSYAIPWGRFAKIREDIEKGSKSTKEGGTGLGKICYKSPLSCLYLAGNSRQAASPVDIAKVAEWLQNEVQR</sequence>
<gene>
    <name evidence="4" type="ORF">THARTR1_02716</name>
</gene>
<accession>A0A2K0UHK4</accession>
<comment type="similarity">
    <text evidence="1">Belongs to the short-chain dehydrogenases/reductases (SDR) family.</text>
</comment>
<proteinExistence type="inferred from homology"/>
<dbReference type="EMBL" id="MTYI01000028">
    <property type="protein sequence ID" value="PNP57270.1"/>
    <property type="molecule type" value="Genomic_DNA"/>
</dbReference>
<evidence type="ECO:0008006" key="6">
    <source>
        <dbReference type="Google" id="ProtNLM"/>
    </source>
</evidence>
<dbReference type="Proteomes" id="UP000236290">
    <property type="component" value="Unassembled WGS sequence"/>
</dbReference>
<dbReference type="Pfam" id="PF00106">
    <property type="entry name" value="adh_short"/>
    <property type="match status" value="1"/>
</dbReference>
<dbReference type="InterPro" id="IPR002347">
    <property type="entry name" value="SDR_fam"/>
</dbReference>
<dbReference type="PANTHER" id="PTHR24320:SF236">
    <property type="entry name" value="SHORT-CHAIN DEHYDROGENASE-RELATED"/>
    <property type="match status" value="1"/>
</dbReference>
<evidence type="ECO:0000313" key="5">
    <source>
        <dbReference type="Proteomes" id="UP000236290"/>
    </source>
</evidence>
<protein>
    <recommendedName>
        <fullName evidence="6">Short-chain dehydrogenase</fullName>
    </recommendedName>
</protein>
<evidence type="ECO:0000256" key="3">
    <source>
        <dbReference type="ARBA" id="ARBA00023002"/>
    </source>
</evidence>
<dbReference type="PANTHER" id="PTHR24320">
    <property type="entry name" value="RETINOL DEHYDROGENASE"/>
    <property type="match status" value="1"/>
</dbReference>
<name>A0A2K0UHK4_TRIHA</name>
<keyword evidence="3" id="KW-0560">Oxidoreductase</keyword>